<organism evidence="2 3">
    <name type="scientific">Paracoccidioides brasiliensis</name>
    <dbReference type="NCBI Taxonomy" id="121759"/>
    <lineage>
        <taxon>Eukaryota</taxon>
        <taxon>Fungi</taxon>
        <taxon>Dikarya</taxon>
        <taxon>Ascomycota</taxon>
        <taxon>Pezizomycotina</taxon>
        <taxon>Eurotiomycetes</taxon>
        <taxon>Eurotiomycetidae</taxon>
        <taxon>Onygenales</taxon>
        <taxon>Ajellomycetaceae</taxon>
        <taxon>Paracoccidioides</taxon>
    </lineage>
</organism>
<feature type="region of interest" description="Disordered" evidence="1">
    <location>
        <begin position="82"/>
        <end position="107"/>
    </location>
</feature>
<protein>
    <submittedName>
        <fullName evidence="2">Uncharacterized protein</fullName>
    </submittedName>
</protein>
<feature type="compositionally biased region" description="Basic and acidic residues" evidence="1">
    <location>
        <begin position="20"/>
        <end position="29"/>
    </location>
</feature>
<dbReference type="AlphaFoldDB" id="A0A1D2J9X3"/>
<feature type="region of interest" description="Disordered" evidence="1">
    <location>
        <begin position="18"/>
        <end position="50"/>
    </location>
</feature>
<feature type="compositionally biased region" description="Polar residues" evidence="1">
    <location>
        <begin position="93"/>
        <end position="102"/>
    </location>
</feature>
<sequence length="153" mass="16950">MDTWEYIRDVRQKVTLSSRGRTELPKGESAELPFGGPTSKPANHMCRSRGFKPGHPPHWLVISRPGYARTACAWEGLRDALPGRANKRDNQQTREAPTSHTKLGSRVAASAKRASSYGDIYHFRYAVPLRDAPQIPRQSQFGPMHGAGFPLAG</sequence>
<reference evidence="2 3" key="1">
    <citation type="submission" date="2016-06" db="EMBL/GenBank/DDBJ databases">
        <authorList>
            <person name="Kjaerup R.B."/>
            <person name="Dalgaard T.S."/>
            <person name="Juul-Madsen H.R."/>
        </authorList>
    </citation>
    <scope>NUCLEOTIDE SEQUENCE [LARGE SCALE GENOMIC DNA]</scope>
    <source>
        <strain evidence="2 3">Pb300</strain>
    </source>
</reference>
<gene>
    <name evidence="2" type="ORF">ACO22_05632</name>
</gene>
<evidence type="ECO:0000313" key="3">
    <source>
        <dbReference type="Proteomes" id="UP000242814"/>
    </source>
</evidence>
<accession>A0A1D2J9X3</accession>
<evidence type="ECO:0000313" key="2">
    <source>
        <dbReference type="EMBL" id="ODH21709.1"/>
    </source>
</evidence>
<dbReference type="EMBL" id="LZYO01000258">
    <property type="protein sequence ID" value="ODH21709.1"/>
    <property type="molecule type" value="Genomic_DNA"/>
</dbReference>
<evidence type="ECO:0000256" key="1">
    <source>
        <dbReference type="SAM" id="MobiDB-lite"/>
    </source>
</evidence>
<name>A0A1D2J9X3_PARBR</name>
<dbReference type="VEuPathDB" id="FungiDB:PABG_11346"/>
<comment type="caution">
    <text evidence="2">The sequence shown here is derived from an EMBL/GenBank/DDBJ whole genome shotgun (WGS) entry which is preliminary data.</text>
</comment>
<dbReference type="Proteomes" id="UP000242814">
    <property type="component" value="Unassembled WGS sequence"/>
</dbReference>
<proteinExistence type="predicted"/>